<name>A0A0G4GUE5_VITBC</name>
<feature type="compositionally biased region" description="Basic and acidic residues" evidence="2">
    <location>
        <begin position="773"/>
        <end position="794"/>
    </location>
</feature>
<gene>
    <name evidence="3" type="ORF">Vbra_10373</name>
</gene>
<dbReference type="STRING" id="1169540.A0A0G4GUE5"/>
<sequence>MEVTGAVIELYQMCRAAASKPAESEHDSGLIHVEDLKKILLQQFQDQTPDKKAALEAFLVRRKFGLSEEMDFLRYWKDMETLLESIGIPLEEDDTQHSGGDRAEEDNLTAMRRFRDGILKLKVSAHGQLPLCTIRAVLMDVRDAAKDPFYWDEVMNELPDDDSYLSVKEVGDALFQWMLEYWEKHADSTAEGSRRATHESDRLPGEEPQPSQLLNRPSGARASEVSSIASSSRAASRRHRRRSSSAVSLTSKPDIGSSRAGVYESQATPTGSLDALKEELERLQRHLAKTDRKDGRVWKLLSSILAHLATVEPHLSSYHEDLRNARQKLGRMAEITADLQRRLRENESRRRDDDERLEELQKTRDELRASTHRATVMSESLECFKAEREELHRECERLRRHIAQSFSACLQADLQHQQAETIQELQTELTSLREAMCKAEEDRNVLQESLRSYAAFAIENDEVATNLDRASQEPKCSIEHASAMQQRIAVLEQHLQAMAKNLSEKEDQLRRATDGESERLKEVELLTQKVRQAEQLLEQTRATRDQLIQAVQTMGINLHASKQRNVDGNRGVKGLQTYVKVLHKNISQLETDIHQLRAHWQSAEAPDITMPEPISSSLQDQILRAIGDPADRSQMEELQRAVQEKDDHIQTLRQQITSNEETLALLQRQQEDREGRLEKLKIMIQQRDEEIQQLKARTEAESEEKVLVRRLRDEVRVLQSEKEALEQENDRKGCVSESVFKIEERKLIKRIQQLEKDLTTKEAMLKRLRQQLEEKSSKVRRLQQEIDEARRSEQPEGTVETWQKNSSRLPPLRGWSEDSDFDSFNRRKRVPFLSDDPPKAGGDGTPHGKSRRRAQGHRSRGNTLIRERRKRLHNRLADSDGNRAHRHRSDAKEDKALLSIFWWPCASFGKPTTPVTTGRPPERRSSSGGRVRLHSASLSKRFNAQLQRRPQVTVNDH</sequence>
<feature type="region of interest" description="Disordered" evidence="2">
    <location>
        <begin position="911"/>
        <end position="957"/>
    </location>
</feature>
<keyword evidence="1" id="KW-0175">Coiled coil</keyword>
<dbReference type="InParanoid" id="A0A0G4GUE5"/>
<feature type="compositionally biased region" description="Low complexity" evidence="2">
    <location>
        <begin position="220"/>
        <end position="234"/>
    </location>
</feature>
<feature type="region of interest" description="Disordered" evidence="2">
    <location>
        <begin position="773"/>
        <end position="891"/>
    </location>
</feature>
<proteinExistence type="predicted"/>
<evidence type="ECO:0000313" key="3">
    <source>
        <dbReference type="EMBL" id="CEM34432.1"/>
    </source>
</evidence>
<dbReference type="Proteomes" id="UP000041254">
    <property type="component" value="Unassembled WGS sequence"/>
</dbReference>
<feature type="coiled-coil region" evidence="1">
    <location>
        <begin position="481"/>
        <end position="550"/>
    </location>
</feature>
<feature type="compositionally biased region" description="Polar residues" evidence="2">
    <location>
        <begin position="936"/>
        <end position="957"/>
    </location>
</feature>
<evidence type="ECO:0000313" key="4">
    <source>
        <dbReference type="Proteomes" id="UP000041254"/>
    </source>
</evidence>
<feature type="compositionally biased region" description="Basic residues" evidence="2">
    <location>
        <begin position="848"/>
        <end position="860"/>
    </location>
</feature>
<feature type="region of interest" description="Disordered" evidence="2">
    <location>
        <begin position="188"/>
        <end position="270"/>
    </location>
</feature>
<feature type="coiled-coil region" evidence="1">
    <location>
        <begin position="343"/>
        <end position="442"/>
    </location>
</feature>
<dbReference type="Gene3D" id="1.20.5.170">
    <property type="match status" value="1"/>
</dbReference>
<dbReference type="EMBL" id="CDMY01000821">
    <property type="protein sequence ID" value="CEM34432.1"/>
    <property type="molecule type" value="Genomic_DNA"/>
</dbReference>
<protein>
    <submittedName>
        <fullName evidence="3">Uncharacterized protein</fullName>
    </submittedName>
</protein>
<reference evidence="3 4" key="1">
    <citation type="submission" date="2014-11" db="EMBL/GenBank/DDBJ databases">
        <authorList>
            <person name="Zhu J."/>
            <person name="Qi W."/>
            <person name="Song R."/>
        </authorList>
    </citation>
    <scope>NUCLEOTIDE SEQUENCE [LARGE SCALE GENOMIC DNA]</scope>
</reference>
<dbReference type="AlphaFoldDB" id="A0A0G4GUE5"/>
<dbReference type="OMA" id="ERCAHNT"/>
<dbReference type="PhylomeDB" id="A0A0G4GUE5"/>
<evidence type="ECO:0000256" key="2">
    <source>
        <dbReference type="SAM" id="MobiDB-lite"/>
    </source>
</evidence>
<accession>A0A0G4GUE5</accession>
<organism evidence="3 4">
    <name type="scientific">Vitrella brassicaformis (strain CCMP3155)</name>
    <dbReference type="NCBI Taxonomy" id="1169540"/>
    <lineage>
        <taxon>Eukaryota</taxon>
        <taxon>Sar</taxon>
        <taxon>Alveolata</taxon>
        <taxon>Colpodellida</taxon>
        <taxon>Vitrellaceae</taxon>
        <taxon>Vitrella</taxon>
    </lineage>
</organism>
<feature type="compositionally biased region" description="Basic and acidic residues" evidence="2">
    <location>
        <begin position="188"/>
        <end position="205"/>
    </location>
</feature>
<evidence type="ECO:0000256" key="1">
    <source>
        <dbReference type="SAM" id="Coils"/>
    </source>
</evidence>
<dbReference type="VEuPathDB" id="CryptoDB:Vbra_10373"/>
<keyword evidence="4" id="KW-1185">Reference proteome</keyword>